<comment type="caution">
    <text evidence="3">The sequence shown here is derived from an EMBL/GenBank/DDBJ whole genome shotgun (WGS) entry which is preliminary data.</text>
</comment>
<dbReference type="InterPro" id="IPR015797">
    <property type="entry name" value="NUDIX_hydrolase-like_dom_sf"/>
</dbReference>
<dbReference type="PANTHER" id="PTHR12629">
    <property type="entry name" value="DIPHOSPHOINOSITOL POLYPHOSPHATE PHOSPHOHYDROLASE"/>
    <property type="match status" value="1"/>
</dbReference>
<dbReference type="PANTHER" id="PTHR12629:SF42">
    <property type="entry name" value="OS02G0734300 PROTEIN"/>
    <property type="match status" value="1"/>
</dbReference>
<accession>A0A2I0JDT5</accession>
<evidence type="ECO:0000313" key="4">
    <source>
        <dbReference type="Proteomes" id="UP000233551"/>
    </source>
</evidence>
<keyword evidence="4" id="KW-1185">Reference proteome</keyword>
<sequence length="148" mass="17350">MKWAKSSTLASIREVYDSHVSRLSKVVSNLRESRGSYPRVLYGPPRRLGIIKQAAQQETVGEAGVLGTIERQLGNWCFRSNSQDAIYERYMFPLLVSEQLDTWPEKNLRQRVWMTPEEAREVCQYWWMKEALDILVSRLTCEKHNNQE</sequence>
<evidence type="ECO:0000256" key="2">
    <source>
        <dbReference type="ARBA" id="ARBA00022801"/>
    </source>
</evidence>
<dbReference type="GO" id="GO:0016787">
    <property type="term" value="F:hydrolase activity"/>
    <property type="evidence" value="ECO:0007669"/>
    <property type="project" value="UniProtKB-KW"/>
</dbReference>
<dbReference type="STRING" id="22663.A0A2I0JDT5"/>
<dbReference type="GO" id="GO:0005634">
    <property type="term" value="C:nucleus"/>
    <property type="evidence" value="ECO:0007669"/>
    <property type="project" value="TreeGrafter"/>
</dbReference>
<dbReference type="SUPFAM" id="SSF55811">
    <property type="entry name" value="Nudix"/>
    <property type="match status" value="1"/>
</dbReference>
<dbReference type="Proteomes" id="UP000233551">
    <property type="component" value="Unassembled WGS sequence"/>
</dbReference>
<keyword evidence="1" id="KW-0479">Metal-binding</keyword>
<dbReference type="AlphaFoldDB" id="A0A2I0JDT5"/>
<reference evidence="3 4" key="1">
    <citation type="submission" date="2017-11" db="EMBL/GenBank/DDBJ databases">
        <title>De-novo sequencing of pomegranate (Punica granatum L.) genome.</title>
        <authorList>
            <person name="Akparov Z."/>
            <person name="Amiraslanov A."/>
            <person name="Hajiyeva S."/>
            <person name="Abbasov M."/>
            <person name="Kaur K."/>
            <person name="Hamwieh A."/>
            <person name="Solovyev V."/>
            <person name="Salamov A."/>
            <person name="Braich B."/>
            <person name="Kosarev P."/>
            <person name="Mahmoud A."/>
            <person name="Hajiyev E."/>
            <person name="Babayeva S."/>
            <person name="Izzatullayeva V."/>
            <person name="Mammadov A."/>
            <person name="Mammadov A."/>
            <person name="Sharifova S."/>
            <person name="Ojaghi J."/>
            <person name="Eynullazada K."/>
            <person name="Bayramov B."/>
            <person name="Abdulazimova A."/>
            <person name="Shahmuradov I."/>
        </authorList>
    </citation>
    <scope>NUCLEOTIDE SEQUENCE [LARGE SCALE GENOMIC DNA]</scope>
    <source>
        <strain evidence="4">cv. AG2017</strain>
        <tissue evidence="3">Leaf</tissue>
    </source>
</reference>
<dbReference type="GO" id="GO:0005737">
    <property type="term" value="C:cytoplasm"/>
    <property type="evidence" value="ECO:0007669"/>
    <property type="project" value="TreeGrafter"/>
</dbReference>
<protein>
    <recommendedName>
        <fullName evidence="5">Nudix hydrolase 18, mitochondrial-like</fullName>
    </recommendedName>
</protein>
<proteinExistence type="predicted"/>
<name>A0A2I0JDT5_PUNGR</name>
<gene>
    <name evidence="3" type="ORF">CRG98_025192</name>
</gene>
<dbReference type="EMBL" id="PGOL01001783">
    <property type="protein sequence ID" value="PKI54405.1"/>
    <property type="molecule type" value="Genomic_DNA"/>
</dbReference>
<organism evidence="3 4">
    <name type="scientific">Punica granatum</name>
    <name type="common">Pomegranate</name>
    <dbReference type="NCBI Taxonomy" id="22663"/>
    <lineage>
        <taxon>Eukaryota</taxon>
        <taxon>Viridiplantae</taxon>
        <taxon>Streptophyta</taxon>
        <taxon>Embryophyta</taxon>
        <taxon>Tracheophyta</taxon>
        <taxon>Spermatophyta</taxon>
        <taxon>Magnoliopsida</taxon>
        <taxon>eudicotyledons</taxon>
        <taxon>Gunneridae</taxon>
        <taxon>Pentapetalae</taxon>
        <taxon>rosids</taxon>
        <taxon>malvids</taxon>
        <taxon>Myrtales</taxon>
        <taxon>Lythraceae</taxon>
        <taxon>Punica</taxon>
    </lineage>
</organism>
<dbReference type="GO" id="GO:0046872">
    <property type="term" value="F:metal ion binding"/>
    <property type="evidence" value="ECO:0007669"/>
    <property type="project" value="UniProtKB-KW"/>
</dbReference>
<keyword evidence="2" id="KW-0378">Hydrolase</keyword>
<evidence type="ECO:0008006" key="5">
    <source>
        <dbReference type="Google" id="ProtNLM"/>
    </source>
</evidence>
<dbReference type="Gene3D" id="3.90.79.10">
    <property type="entry name" value="Nucleoside Triphosphate Pyrophosphohydrolase"/>
    <property type="match status" value="1"/>
</dbReference>
<evidence type="ECO:0000313" key="3">
    <source>
        <dbReference type="EMBL" id="PKI54405.1"/>
    </source>
</evidence>
<evidence type="ECO:0000256" key="1">
    <source>
        <dbReference type="ARBA" id="ARBA00022723"/>
    </source>
</evidence>